<dbReference type="InterPro" id="IPR011010">
    <property type="entry name" value="DNA_brk_join_enz"/>
</dbReference>
<evidence type="ECO:0000259" key="8">
    <source>
        <dbReference type="PROSITE" id="PS51900"/>
    </source>
</evidence>
<dbReference type="PROSITE" id="PS51898">
    <property type="entry name" value="TYR_RECOMBINASE"/>
    <property type="match status" value="1"/>
</dbReference>
<dbReference type="PANTHER" id="PTHR30349:SF64">
    <property type="entry name" value="PROPHAGE INTEGRASE INTD-RELATED"/>
    <property type="match status" value="1"/>
</dbReference>
<dbReference type="CDD" id="cd00397">
    <property type="entry name" value="DNA_BRE_C"/>
    <property type="match status" value="1"/>
</dbReference>
<reference evidence="9" key="1">
    <citation type="submission" date="2023-08" db="EMBL/GenBank/DDBJ databases">
        <authorList>
            <person name="Messyasz A."/>
            <person name="Mannisto M.K."/>
            <person name="Kerkhof L.J."/>
            <person name="Haggblom M."/>
        </authorList>
    </citation>
    <scope>NUCLEOTIDE SEQUENCE</scope>
    <source>
        <strain evidence="9">M8UP39</strain>
    </source>
</reference>
<dbReference type="RefSeq" id="WP_353073081.1">
    <property type="nucleotide sequence ID" value="NZ_CP132938.1"/>
</dbReference>
<dbReference type="GO" id="GO:0015074">
    <property type="term" value="P:DNA integration"/>
    <property type="evidence" value="ECO:0007669"/>
    <property type="project" value="UniProtKB-KW"/>
</dbReference>
<keyword evidence="3 5" id="KW-0238">DNA-binding</keyword>
<dbReference type="GO" id="GO:0006310">
    <property type="term" value="P:DNA recombination"/>
    <property type="evidence" value="ECO:0007669"/>
    <property type="project" value="UniProtKB-KW"/>
</dbReference>
<protein>
    <submittedName>
        <fullName evidence="9">Site-specific integrase</fullName>
    </submittedName>
</protein>
<accession>A0AAU7Z4C5</accession>
<dbReference type="PROSITE" id="PS51900">
    <property type="entry name" value="CB"/>
    <property type="match status" value="1"/>
</dbReference>
<name>A0AAU7Z4C5_9BACT</name>
<evidence type="ECO:0000256" key="6">
    <source>
        <dbReference type="SAM" id="MobiDB-lite"/>
    </source>
</evidence>
<feature type="region of interest" description="Disordered" evidence="6">
    <location>
        <begin position="1"/>
        <end position="41"/>
    </location>
</feature>
<feature type="compositionally biased region" description="Polar residues" evidence="6">
    <location>
        <begin position="1"/>
        <end position="10"/>
    </location>
</feature>
<organism evidence="9">
    <name type="scientific">Tunturiibacter gelidiferens</name>
    <dbReference type="NCBI Taxonomy" id="3069689"/>
    <lineage>
        <taxon>Bacteria</taxon>
        <taxon>Pseudomonadati</taxon>
        <taxon>Acidobacteriota</taxon>
        <taxon>Terriglobia</taxon>
        <taxon>Terriglobales</taxon>
        <taxon>Acidobacteriaceae</taxon>
        <taxon>Tunturiibacter</taxon>
    </lineage>
</organism>
<dbReference type="Pfam" id="PF00589">
    <property type="entry name" value="Phage_integrase"/>
    <property type="match status" value="1"/>
</dbReference>
<evidence type="ECO:0000256" key="4">
    <source>
        <dbReference type="ARBA" id="ARBA00023172"/>
    </source>
</evidence>
<dbReference type="Gene3D" id="1.10.150.130">
    <property type="match status" value="1"/>
</dbReference>
<dbReference type="KEGG" id="tgi:RBB81_06160"/>
<dbReference type="SUPFAM" id="SSF56349">
    <property type="entry name" value="DNA breaking-rejoining enzymes"/>
    <property type="match status" value="1"/>
</dbReference>
<feature type="domain" description="Tyr recombinase" evidence="7">
    <location>
        <begin position="227"/>
        <end position="407"/>
    </location>
</feature>
<keyword evidence="2" id="KW-0229">DNA integration</keyword>
<dbReference type="InterPro" id="IPR044068">
    <property type="entry name" value="CB"/>
</dbReference>
<evidence type="ECO:0000256" key="3">
    <source>
        <dbReference type="ARBA" id="ARBA00023125"/>
    </source>
</evidence>
<keyword evidence="4" id="KW-0233">DNA recombination</keyword>
<dbReference type="PANTHER" id="PTHR30349">
    <property type="entry name" value="PHAGE INTEGRASE-RELATED"/>
    <property type="match status" value="1"/>
</dbReference>
<dbReference type="InterPro" id="IPR004107">
    <property type="entry name" value="Integrase_SAM-like_N"/>
</dbReference>
<dbReference type="GO" id="GO:0003677">
    <property type="term" value="F:DNA binding"/>
    <property type="evidence" value="ECO:0007669"/>
    <property type="project" value="UniProtKB-UniRule"/>
</dbReference>
<evidence type="ECO:0000256" key="1">
    <source>
        <dbReference type="ARBA" id="ARBA00008857"/>
    </source>
</evidence>
<gene>
    <name evidence="9" type="ORF">RBB81_06160</name>
</gene>
<dbReference type="InterPro" id="IPR002104">
    <property type="entry name" value="Integrase_catalytic"/>
</dbReference>
<dbReference type="InterPro" id="IPR010998">
    <property type="entry name" value="Integrase_recombinase_N"/>
</dbReference>
<comment type="similarity">
    <text evidence="1">Belongs to the 'phage' integrase family.</text>
</comment>
<dbReference type="InterPro" id="IPR050090">
    <property type="entry name" value="Tyrosine_recombinase_XerCD"/>
</dbReference>
<evidence type="ECO:0000313" key="9">
    <source>
        <dbReference type="EMBL" id="XCB23504.1"/>
    </source>
</evidence>
<dbReference type="AlphaFoldDB" id="A0AAU7Z4C5"/>
<dbReference type="Pfam" id="PF02899">
    <property type="entry name" value="Phage_int_SAM_1"/>
    <property type="match status" value="1"/>
</dbReference>
<reference evidence="9" key="2">
    <citation type="journal article" date="2024" name="Environ. Microbiol.">
        <title>Genome analysis and description of Tunturibacter gen. nov. expands the diversity of Terriglobia in tundra soils.</title>
        <authorList>
            <person name="Messyasz A."/>
            <person name="Mannisto M.K."/>
            <person name="Kerkhof L.J."/>
            <person name="Haggblom M.M."/>
        </authorList>
    </citation>
    <scope>NUCLEOTIDE SEQUENCE</scope>
    <source>
        <strain evidence="9">M8UP39</strain>
    </source>
</reference>
<evidence type="ECO:0000256" key="2">
    <source>
        <dbReference type="ARBA" id="ARBA00022908"/>
    </source>
</evidence>
<dbReference type="EMBL" id="CP132938">
    <property type="protein sequence ID" value="XCB23504.1"/>
    <property type="molecule type" value="Genomic_DNA"/>
</dbReference>
<proteinExistence type="inferred from homology"/>
<dbReference type="InterPro" id="IPR013762">
    <property type="entry name" value="Integrase-like_cat_sf"/>
</dbReference>
<dbReference type="Gene3D" id="1.10.443.10">
    <property type="entry name" value="Intergrase catalytic core"/>
    <property type="match status" value="1"/>
</dbReference>
<evidence type="ECO:0000259" key="7">
    <source>
        <dbReference type="PROSITE" id="PS51898"/>
    </source>
</evidence>
<feature type="domain" description="Core-binding (CB)" evidence="8">
    <location>
        <begin position="123"/>
        <end position="204"/>
    </location>
</feature>
<sequence length="446" mass="50528">MSKLSRSTVQLDEAPVTETTATSKKRVGYAPGRGPKKSRPDGICERPECGKTVPGGLVSVNQKRYFCSPYCQHSFHNNRHNIGACECCERPIMSQSFAKGKQKYCSNACRLGHRSESLIATTGFFRPIIEEYLELGLGYEKSTLVNVRTSLLHFFTFVAQKEKLTRLEEVRPSVVSRFLATERERGMKSRASISHLATFFRWLLLEERVDMANPVIPRLHNLHTSKAEPRPYAEWEIDALWQHLTDSENSMLMLAFSIGLECGLRVGEVANIRLADIDREKQTIFVRLPTKNKQTRTVPYHDGVAKHLSQWLKVRDTECKHDHLLHSKLLKSLNSGSLCVLFRGLLNSKPSPGNGFSFHRLRHSWATRLMNNGLELAVLKELGGWASWSSMQRYIKVLDVTIQNQYRASYAKLQQRIAVKTAPPISLLEFAAMNSPEAINQSKSAT</sequence>
<evidence type="ECO:0000256" key="5">
    <source>
        <dbReference type="PROSITE-ProRule" id="PRU01248"/>
    </source>
</evidence>